<comment type="similarity">
    <text evidence="1">Belongs to the bacterial solute-binding protein 8 family.</text>
</comment>
<keyword evidence="6" id="KW-1185">Reference proteome</keyword>
<dbReference type="InterPro" id="IPR050902">
    <property type="entry name" value="ABC_Transporter_SBP"/>
</dbReference>
<dbReference type="RefSeq" id="WP_159447067.1">
    <property type="nucleotide sequence ID" value="NZ_FUYF01000038.1"/>
</dbReference>
<dbReference type="Gene3D" id="3.40.50.1980">
    <property type="entry name" value="Nitrogenase molybdenum iron protein domain"/>
    <property type="match status" value="2"/>
</dbReference>
<dbReference type="PANTHER" id="PTHR30535">
    <property type="entry name" value="VITAMIN B12-BINDING PROTEIN"/>
    <property type="match status" value="1"/>
</dbReference>
<dbReference type="SUPFAM" id="SSF53807">
    <property type="entry name" value="Helical backbone' metal receptor"/>
    <property type="match status" value="1"/>
</dbReference>
<dbReference type="PANTHER" id="PTHR30535:SF7">
    <property type="entry name" value="IRON(III) DICITRATE-BINDING PROTEIN"/>
    <property type="match status" value="1"/>
</dbReference>
<sequence>MKFKNMMTAGTCLVLSAALLAGCGASASETSSESASSEAVAPEETASPEVAEDSYYPVSADTYTVSSDGATWTPVTTEYTAEPQRVVANNQGTANLLIRLGLADKLVGVAAVYGPAPEDVAEQFNAVPVIAEGYASKEAVLGVDPDFVAGRGDLFVDGDYGVGTTEELASAGIASYITHVGETGANFQSFLTDIDNLGVIFNVQDKAAELKAYYQDYVAALQSDERWAGKTTKMAEVSWIEDGMPVFGSAATESLQNEAFAMIGLDNINEDCDGSQVSIETIIAEDPEVIVLFDYEGGPDMDEMIQSLYDNAALQDISAIKNKKVISLDFNAIYGGSGDLYTAMSDLADEFYGA</sequence>
<evidence type="ECO:0000313" key="6">
    <source>
        <dbReference type="Proteomes" id="UP000190286"/>
    </source>
</evidence>
<dbReference type="OrthoDB" id="89746at2"/>
<keyword evidence="3" id="KW-0732">Signal</keyword>
<dbReference type="PROSITE" id="PS50983">
    <property type="entry name" value="FE_B12_PBP"/>
    <property type="match status" value="1"/>
</dbReference>
<feature type="domain" description="Fe/B12 periplasmic-binding" evidence="4">
    <location>
        <begin position="85"/>
        <end position="354"/>
    </location>
</feature>
<evidence type="ECO:0000259" key="4">
    <source>
        <dbReference type="PROSITE" id="PS50983"/>
    </source>
</evidence>
<feature type="region of interest" description="Disordered" evidence="2">
    <location>
        <begin position="31"/>
        <end position="53"/>
    </location>
</feature>
<reference evidence="5 6" key="1">
    <citation type="submission" date="2017-02" db="EMBL/GenBank/DDBJ databases">
        <authorList>
            <person name="Peterson S.W."/>
        </authorList>
    </citation>
    <scope>NUCLEOTIDE SEQUENCE [LARGE SCALE GENOMIC DNA]</scope>
    <source>
        <strain evidence="5 6">ATCC 27749</strain>
    </source>
</reference>
<evidence type="ECO:0000256" key="2">
    <source>
        <dbReference type="SAM" id="MobiDB-lite"/>
    </source>
</evidence>
<proteinExistence type="inferred from homology"/>
<dbReference type="STRING" id="745368.SAMN02745178_02762"/>
<feature type="signal peptide" evidence="3">
    <location>
        <begin position="1"/>
        <end position="27"/>
    </location>
</feature>
<dbReference type="GeneID" id="93339184"/>
<dbReference type="Proteomes" id="UP000190286">
    <property type="component" value="Unassembled WGS sequence"/>
</dbReference>
<gene>
    <name evidence="5" type="ORF">SAMN02745178_02762</name>
</gene>
<accession>A0A1T4Y647</accession>
<evidence type="ECO:0000256" key="3">
    <source>
        <dbReference type="SAM" id="SignalP"/>
    </source>
</evidence>
<dbReference type="PROSITE" id="PS51257">
    <property type="entry name" value="PROKAR_LIPOPROTEIN"/>
    <property type="match status" value="1"/>
</dbReference>
<feature type="chain" id="PRO_5013182492" evidence="3">
    <location>
        <begin position="28"/>
        <end position="354"/>
    </location>
</feature>
<name>A0A1T4Y647_9FIRM</name>
<dbReference type="Pfam" id="PF01497">
    <property type="entry name" value="Peripla_BP_2"/>
    <property type="match status" value="1"/>
</dbReference>
<feature type="compositionally biased region" description="Low complexity" evidence="2">
    <location>
        <begin position="31"/>
        <end position="49"/>
    </location>
</feature>
<dbReference type="AlphaFoldDB" id="A0A1T4Y647"/>
<organism evidence="5 6">
    <name type="scientific">Gemmiger formicilis</name>
    <dbReference type="NCBI Taxonomy" id="745368"/>
    <lineage>
        <taxon>Bacteria</taxon>
        <taxon>Bacillati</taxon>
        <taxon>Bacillota</taxon>
        <taxon>Clostridia</taxon>
        <taxon>Eubacteriales</taxon>
        <taxon>Gemmiger</taxon>
    </lineage>
</organism>
<evidence type="ECO:0000256" key="1">
    <source>
        <dbReference type="ARBA" id="ARBA00008814"/>
    </source>
</evidence>
<protein>
    <submittedName>
        <fullName evidence="5">Iron complex transport system substrate-binding protein</fullName>
    </submittedName>
</protein>
<evidence type="ECO:0000313" key="5">
    <source>
        <dbReference type="EMBL" id="SKA96988.1"/>
    </source>
</evidence>
<dbReference type="InterPro" id="IPR002491">
    <property type="entry name" value="ABC_transptr_periplasmic_BD"/>
</dbReference>
<dbReference type="EMBL" id="FUYF01000038">
    <property type="protein sequence ID" value="SKA96988.1"/>
    <property type="molecule type" value="Genomic_DNA"/>
</dbReference>